<feature type="transmembrane region" description="Helical" evidence="1">
    <location>
        <begin position="6"/>
        <end position="24"/>
    </location>
</feature>
<evidence type="ECO:0000256" key="1">
    <source>
        <dbReference type="SAM" id="Phobius"/>
    </source>
</evidence>
<dbReference type="SUPFAM" id="SSF55073">
    <property type="entry name" value="Nucleotide cyclase"/>
    <property type="match status" value="1"/>
</dbReference>
<keyword evidence="1" id="KW-1133">Transmembrane helix</keyword>
<dbReference type="EMBL" id="JBHTBE010000001">
    <property type="protein sequence ID" value="MFC7269013.1"/>
    <property type="molecule type" value="Genomic_DNA"/>
</dbReference>
<dbReference type="InterPro" id="IPR043128">
    <property type="entry name" value="Rev_trsase/Diguanyl_cyclase"/>
</dbReference>
<name>A0ABW2HG76_9MICO</name>
<sequence>MIDQFSVSVVTALVVVVSGVLFVFETLLRRQERSGQLWALGYLAAILTTLLYLVWAWQPDIWWAVALGNASFVIGTGSMWLGCRQFNDRSVIVSGVLVAAAAAAAGVAAALPGADGGDWAGAAWMFIALALGAGAACVECFRGALGATGTAVALGLVFGLQAAYYTARTVVFFAAGPESDLFQTWFGTLMTSCLTVVLTITAVVCTCLLRASRASLRGTAPLAAGAVDGIRSEAGFSAALAAICDKARARQQLVAVTVLHLEELDYIAAAFGLDVQEELLLTWRSSVLRSAPTLSATGEIGPGELAVVSIVLAPADARREGMRLYRSLFEDLSDVTGGVLPAIGVGIALSDGAGYDPDRLVRHARAAATRAASGLASAVLLSEPV</sequence>
<feature type="transmembrane region" description="Helical" evidence="1">
    <location>
        <begin position="185"/>
        <end position="209"/>
    </location>
</feature>
<feature type="transmembrane region" description="Helical" evidence="1">
    <location>
        <begin position="119"/>
        <end position="138"/>
    </location>
</feature>
<keyword evidence="3" id="KW-1185">Reference proteome</keyword>
<organism evidence="2 3">
    <name type="scientific">Microbacterium fluvii</name>
    <dbReference type="NCBI Taxonomy" id="415215"/>
    <lineage>
        <taxon>Bacteria</taxon>
        <taxon>Bacillati</taxon>
        <taxon>Actinomycetota</taxon>
        <taxon>Actinomycetes</taxon>
        <taxon>Micrococcales</taxon>
        <taxon>Microbacteriaceae</taxon>
        <taxon>Microbacterium</taxon>
    </lineage>
</organism>
<keyword evidence="1" id="KW-0812">Transmembrane</keyword>
<proteinExistence type="predicted"/>
<evidence type="ECO:0000313" key="2">
    <source>
        <dbReference type="EMBL" id="MFC7269013.1"/>
    </source>
</evidence>
<comment type="caution">
    <text evidence="2">The sequence shown here is derived from an EMBL/GenBank/DDBJ whole genome shotgun (WGS) entry which is preliminary data.</text>
</comment>
<dbReference type="InterPro" id="IPR029787">
    <property type="entry name" value="Nucleotide_cyclase"/>
</dbReference>
<dbReference type="Proteomes" id="UP001596507">
    <property type="component" value="Unassembled WGS sequence"/>
</dbReference>
<dbReference type="RefSeq" id="WP_262873879.1">
    <property type="nucleotide sequence ID" value="NZ_BAABKW010000002.1"/>
</dbReference>
<evidence type="ECO:0000313" key="3">
    <source>
        <dbReference type="Proteomes" id="UP001596507"/>
    </source>
</evidence>
<reference evidence="3" key="1">
    <citation type="journal article" date="2019" name="Int. J. Syst. Evol. Microbiol.">
        <title>The Global Catalogue of Microorganisms (GCM) 10K type strain sequencing project: providing services to taxonomists for standard genome sequencing and annotation.</title>
        <authorList>
            <consortium name="The Broad Institute Genomics Platform"/>
            <consortium name="The Broad Institute Genome Sequencing Center for Infectious Disease"/>
            <person name="Wu L."/>
            <person name="Ma J."/>
        </authorList>
    </citation>
    <scope>NUCLEOTIDE SEQUENCE [LARGE SCALE GENOMIC DNA]</scope>
    <source>
        <strain evidence="3">CGMCC 1.15772</strain>
    </source>
</reference>
<dbReference type="Gene3D" id="3.30.70.270">
    <property type="match status" value="1"/>
</dbReference>
<feature type="transmembrane region" description="Helical" evidence="1">
    <location>
        <begin position="90"/>
        <end position="113"/>
    </location>
</feature>
<gene>
    <name evidence="2" type="ORF">ACFQRL_08600</name>
</gene>
<protein>
    <recommendedName>
        <fullName evidence="4">GGDEF domain-containing protein</fullName>
    </recommendedName>
</protein>
<accession>A0ABW2HG76</accession>
<keyword evidence="1" id="KW-0472">Membrane</keyword>
<feature type="transmembrane region" description="Helical" evidence="1">
    <location>
        <begin position="145"/>
        <end position="165"/>
    </location>
</feature>
<feature type="transmembrane region" description="Helical" evidence="1">
    <location>
        <begin position="36"/>
        <end position="55"/>
    </location>
</feature>
<feature type="transmembrane region" description="Helical" evidence="1">
    <location>
        <begin position="61"/>
        <end position="83"/>
    </location>
</feature>
<evidence type="ECO:0008006" key="4">
    <source>
        <dbReference type="Google" id="ProtNLM"/>
    </source>
</evidence>